<dbReference type="Proteomes" id="UP000824120">
    <property type="component" value="Chromosome 1"/>
</dbReference>
<proteinExistence type="predicted"/>
<sequence length="84" mass="9629">MGRPHQPLQFIRGKKKTVSRFEQNTNTDTWILIRFQFIQTSGGNIDDTSTATSFQHQASITLARVISSNTVDKVWGETYNKARR</sequence>
<name>A0A9J6AYB3_SOLCO</name>
<evidence type="ECO:0000313" key="2">
    <source>
        <dbReference type="Proteomes" id="UP000824120"/>
    </source>
</evidence>
<keyword evidence="2" id="KW-1185">Reference proteome</keyword>
<protein>
    <submittedName>
        <fullName evidence="1">Uncharacterized protein</fullName>
    </submittedName>
</protein>
<accession>A0A9J6AYB3</accession>
<dbReference type="EMBL" id="JACXVP010000001">
    <property type="protein sequence ID" value="KAG5629095.1"/>
    <property type="molecule type" value="Genomic_DNA"/>
</dbReference>
<gene>
    <name evidence="1" type="ORF">H5410_000812</name>
</gene>
<comment type="caution">
    <text evidence="1">The sequence shown here is derived from an EMBL/GenBank/DDBJ whole genome shotgun (WGS) entry which is preliminary data.</text>
</comment>
<reference evidence="1 2" key="1">
    <citation type="submission" date="2020-09" db="EMBL/GenBank/DDBJ databases">
        <title>De no assembly of potato wild relative species, Solanum commersonii.</title>
        <authorList>
            <person name="Cho K."/>
        </authorList>
    </citation>
    <scope>NUCLEOTIDE SEQUENCE [LARGE SCALE GENOMIC DNA]</scope>
    <source>
        <strain evidence="1">LZ3.2</strain>
        <tissue evidence="1">Leaf</tissue>
    </source>
</reference>
<evidence type="ECO:0000313" key="1">
    <source>
        <dbReference type="EMBL" id="KAG5629095.1"/>
    </source>
</evidence>
<organism evidence="1 2">
    <name type="scientific">Solanum commersonii</name>
    <name type="common">Commerson's wild potato</name>
    <name type="synonym">Commerson's nightshade</name>
    <dbReference type="NCBI Taxonomy" id="4109"/>
    <lineage>
        <taxon>Eukaryota</taxon>
        <taxon>Viridiplantae</taxon>
        <taxon>Streptophyta</taxon>
        <taxon>Embryophyta</taxon>
        <taxon>Tracheophyta</taxon>
        <taxon>Spermatophyta</taxon>
        <taxon>Magnoliopsida</taxon>
        <taxon>eudicotyledons</taxon>
        <taxon>Gunneridae</taxon>
        <taxon>Pentapetalae</taxon>
        <taxon>asterids</taxon>
        <taxon>lamiids</taxon>
        <taxon>Solanales</taxon>
        <taxon>Solanaceae</taxon>
        <taxon>Solanoideae</taxon>
        <taxon>Solaneae</taxon>
        <taxon>Solanum</taxon>
    </lineage>
</organism>
<dbReference type="AlphaFoldDB" id="A0A9J6AYB3"/>